<dbReference type="PROSITE" id="PS50178">
    <property type="entry name" value="ZF_FYVE"/>
    <property type="match status" value="1"/>
</dbReference>
<feature type="region of interest" description="Disordered" evidence="5">
    <location>
        <begin position="1"/>
        <end position="27"/>
    </location>
</feature>
<keyword evidence="9" id="KW-1185">Reference proteome</keyword>
<dbReference type="SUPFAM" id="SSF57903">
    <property type="entry name" value="FYVE/PHD zinc finger"/>
    <property type="match status" value="1"/>
</dbReference>
<feature type="compositionally biased region" description="Basic and acidic residues" evidence="5">
    <location>
        <begin position="375"/>
        <end position="395"/>
    </location>
</feature>
<dbReference type="Gene3D" id="3.30.40.10">
    <property type="entry name" value="Zinc/RING finger domain, C3HC4 (zinc finger)"/>
    <property type="match status" value="2"/>
</dbReference>
<keyword evidence="1" id="KW-0479">Metal-binding</keyword>
<proteinExistence type="predicted"/>
<dbReference type="InterPro" id="IPR011011">
    <property type="entry name" value="Znf_FYVE_PHD"/>
</dbReference>
<dbReference type="GO" id="GO:0008270">
    <property type="term" value="F:zinc ion binding"/>
    <property type="evidence" value="ECO:0007669"/>
    <property type="project" value="UniProtKB-KW"/>
</dbReference>
<protein>
    <recommendedName>
        <fullName evidence="10">RING-type domain-containing protein</fullName>
    </recommendedName>
</protein>
<evidence type="ECO:0000313" key="9">
    <source>
        <dbReference type="Proteomes" id="UP001201163"/>
    </source>
</evidence>
<feature type="compositionally biased region" description="Low complexity" evidence="5">
    <location>
        <begin position="239"/>
        <end position="259"/>
    </location>
</feature>
<name>A0AAD4QBW6_9AGAM</name>
<feature type="domain" description="RING-type" evidence="6">
    <location>
        <begin position="428"/>
        <end position="467"/>
    </location>
</feature>
<dbReference type="InterPro" id="IPR051728">
    <property type="entry name" value="RING-FYVE_E3_ubiquitin-ligase"/>
</dbReference>
<dbReference type="EMBL" id="JAKELL010000045">
    <property type="protein sequence ID" value="KAH8987888.1"/>
    <property type="molecule type" value="Genomic_DNA"/>
</dbReference>
<evidence type="ECO:0000256" key="5">
    <source>
        <dbReference type="SAM" id="MobiDB-lite"/>
    </source>
</evidence>
<evidence type="ECO:0000256" key="4">
    <source>
        <dbReference type="PROSITE-ProRule" id="PRU00175"/>
    </source>
</evidence>
<dbReference type="Pfam" id="PF13920">
    <property type="entry name" value="zf-C3HC4_3"/>
    <property type="match status" value="1"/>
</dbReference>
<dbReference type="PANTHER" id="PTHR14879:SF5">
    <property type="entry name" value="RING-TYPE DOMAIN-CONTAINING PROTEIN"/>
    <property type="match status" value="1"/>
</dbReference>
<feature type="region of interest" description="Disordered" evidence="5">
    <location>
        <begin position="375"/>
        <end position="414"/>
    </location>
</feature>
<keyword evidence="2 4" id="KW-0863">Zinc-finger</keyword>
<keyword evidence="3" id="KW-0862">Zinc</keyword>
<dbReference type="CDD" id="cd00065">
    <property type="entry name" value="FYVE_like_SF"/>
    <property type="match status" value="1"/>
</dbReference>
<reference evidence="8" key="1">
    <citation type="submission" date="2022-01" db="EMBL/GenBank/DDBJ databases">
        <title>Comparative genomics reveals a dynamic genome evolution in the ectomycorrhizal milk-cap (Lactarius) mushrooms.</title>
        <authorList>
            <consortium name="DOE Joint Genome Institute"/>
            <person name="Lebreton A."/>
            <person name="Tang N."/>
            <person name="Kuo A."/>
            <person name="LaButti K."/>
            <person name="Drula E."/>
            <person name="Barry K."/>
            <person name="Clum A."/>
            <person name="Lipzen A."/>
            <person name="Mousain D."/>
            <person name="Ng V."/>
            <person name="Wang R."/>
            <person name="Wang X."/>
            <person name="Dai Y."/>
            <person name="Henrissat B."/>
            <person name="Grigoriev I.V."/>
            <person name="Guerin-Laguette A."/>
            <person name="Yu F."/>
            <person name="Martin F.M."/>
        </authorList>
    </citation>
    <scope>NUCLEOTIDE SEQUENCE</scope>
    <source>
        <strain evidence="8">QP</strain>
    </source>
</reference>
<dbReference type="AlphaFoldDB" id="A0AAD4QBW6"/>
<feature type="compositionally biased region" description="Low complexity" evidence="5">
    <location>
        <begin position="211"/>
        <end position="223"/>
    </location>
</feature>
<evidence type="ECO:0000259" key="7">
    <source>
        <dbReference type="PROSITE" id="PS50178"/>
    </source>
</evidence>
<evidence type="ECO:0000259" key="6">
    <source>
        <dbReference type="PROSITE" id="PS50089"/>
    </source>
</evidence>
<dbReference type="InterPro" id="IPR000306">
    <property type="entry name" value="Znf_FYVE"/>
</dbReference>
<dbReference type="PRINTS" id="PR01217">
    <property type="entry name" value="PRICHEXTENSN"/>
</dbReference>
<evidence type="ECO:0008006" key="10">
    <source>
        <dbReference type="Google" id="ProtNLM"/>
    </source>
</evidence>
<dbReference type="PROSITE" id="PS50089">
    <property type="entry name" value="ZF_RING_2"/>
    <property type="match status" value="1"/>
</dbReference>
<dbReference type="PANTHER" id="PTHR14879">
    <property type="entry name" value="CASPASE REGULATOR, RING FINGER DOMAIN-CONTAINING"/>
    <property type="match status" value="1"/>
</dbReference>
<feature type="compositionally biased region" description="Pro residues" evidence="5">
    <location>
        <begin position="224"/>
        <end position="238"/>
    </location>
</feature>
<evidence type="ECO:0000256" key="2">
    <source>
        <dbReference type="ARBA" id="ARBA00022771"/>
    </source>
</evidence>
<organism evidence="8 9">
    <name type="scientific">Lactarius akahatsu</name>
    <dbReference type="NCBI Taxonomy" id="416441"/>
    <lineage>
        <taxon>Eukaryota</taxon>
        <taxon>Fungi</taxon>
        <taxon>Dikarya</taxon>
        <taxon>Basidiomycota</taxon>
        <taxon>Agaricomycotina</taxon>
        <taxon>Agaricomycetes</taxon>
        <taxon>Russulales</taxon>
        <taxon>Russulaceae</taxon>
        <taxon>Lactarius</taxon>
    </lineage>
</organism>
<dbReference type="InterPro" id="IPR001841">
    <property type="entry name" value="Znf_RING"/>
</dbReference>
<sequence length="482" mass="53361">MSERGTTGMPLLSGPAPPAHDSSRADSSCRKCNKEFNIVFTRARKCNHCGYSYCSSCSDYQALLPREGSGGSGYDPVHVCAFCIENLNITAGGRNYLRGLSLARLKKYVDAYNIKTEGVLEKDDLIEKIIAVRGQNGCLPYSNESFYRKHSVPNGRTGRPRGLFSRRDEPRPVQPAPPRQQPINTSSEFPRPDLDPSRQHRSSPQPHRTTPRPQDSPQTQPSSPSQPYPPPRTTPPTMDPRSQSTPSSDSPASYPRPNTTNPPPSRGPMPTNGNWTNPSNTPASAPPPPPSIPTLDELLAMTDGEVSQMSISALKTVLFQNHVNARLLLEKRDLVERVHALLGDERQERAREAAIHAREEEATIARQHAMMEEQRLREEQARQEREQAFTTDARKAHASGNDAEQPRSKVSPPPMMGTAADLERNGLCVVCQDEEANIAIVDCGHLAMCRSCSDLIMSSSRECPLCRTRIVTEARLLRIFKT</sequence>
<dbReference type="InterPro" id="IPR013083">
    <property type="entry name" value="Znf_RING/FYVE/PHD"/>
</dbReference>
<comment type="caution">
    <text evidence="8">The sequence shown here is derived from an EMBL/GenBank/DDBJ whole genome shotgun (WGS) entry which is preliminary data.</text>
</comment>
<evidence type="ECO:0000256" key="3">
    <source>
        <dbReference type="ARBA" id="ARBA00022833"/>
    </source>
</evidence>
<dbReference type="SMART" id="SM00064">
    <property type="entry name" value="FYVE"/>
    <property type="match status" value="1"/>
</dbReference>
<accession>A0AAD4QBW6</accession>
<evidence type="ECO:0000313" key="8">
    <source>
        <dbReference type="EMBL" id="KAH8987888.1"/>
    </source>
</evidence>
<dbReference type="InterPro" id="IPR017455">
    <property type="entry name" value="Znf_FYVE-rel"/>
</dbReference>
<gene>
    <name evidence="8" type="ORF">EDB92DRAFT_2090518</name>
</gene>
<dbReference type="Proteomes" id="UP001201163">
    <property type="component" value="Unassembled WGS sequence"/>
</dbReference>
<dbReference type="SMART" id="SM00184">
    <property type="entry name" value="RING"/>
    <property type="match status" value="2"/>
</dbReference>
<dbReference type="SUPFAM" id="SSF57850">
    <property type="entry name" value="RING/U-box"/>
    <property type="match status" value="1"/>
</dbReference>
<dbReference type="Pfam" id="PF01363">
    <property type="entry name" value="FYVE"/>
    <property type="match status" value="1"/>
</dbReference>
<feature type="domain" description="FYVE-type" evidence="7">
    <location>
        <begin position="23"/>
        <end position="88"/>
    </location>
</feature>
<evidence type="ECO:0000256" key="1">
    <source>
        <dbReference type="ARBA" id="ARBA00022723"/>
    </source>
</evidence>
<feature type="region of interest" description="Disordered" evidence="5">
    <location>
        <begin position="145"/>
        <end position="295"/>
    </location>
</feature>